<dbReference type="Proteomes" id="UP000324748">
    <property type="component" value="Unassembled WGS sequence"/>
</dbReference>
<dbReference type="PANTHER" id="PTHR33096">
    <property type="entry name" value="CXC2 DOMAIN-CONTAINING PROTEIN"/>
    <property type="match status" value="1"/>
</dbReference>
<feature type="compositionally biased region" description="Basic and acidic residues" evidence="1">
    <location>
        <begin position="66"/>
        <end position="80"/>
    </location>
</feature>
<evidence type="ECO:0000313" key="3">
    <source>
        <dbReference type="Proteomes" id="UP000324748"/>
    </source>
</evidence>
<name>A0A5B0P412_PUCGR</name>
<feature type="region of interest" description="Disordered" evidence="1">
    <location>
        <begin position="272"/>
        <end position="292"/>
    </location>
</feature>
<proteinExistence type="predicted"/>
<evidence type="ECO:0000256" key="1">
    <source>
        <dbReference type="SAM" id="MobiDB-lite"/>
    </source>
</evidence>
<feature type="region of interest" description="Disordered" evidence="1">
    <location>
        <begin position="57"/>
        <end position="81"/>
    </location>
</feature>
<dbReference type="AlphaFoldDB" id="A0A5B0P412"/>
<organism evidence="2 3">
    <name type="scientific">Puccinia graminis f. sp. tritici</name>
    <dbReference type="NCBI Taxonomy" id="56615"/>
    <lineage>
        <taxon>Eukaryota</taxon>
        <taxon>Fungi</taxon>
        <taxon>Dikarya</taxon>
        <taxon>Basidiomycota</taxon>
        <taxon>Pucciniomycotina</taxon>
        <taxon>Pucciniomycetes</taxon>
        <taxon>Pucciniales</taxon>
        <taxon>Pucciniaceae</taxon>
        <taxon>Puccinia</taxon>
    </lineage>
</organism>
<feature type="compositionally biased region" description="Polar residues" evidence="1">
    <location>
        <begin position="1"/>
        <end position="33"/>
    </location>
</feature>
<comment type="caution">
    <text evidence="2">The sequence shown here is derived from an EMBL/GenBank/DDBJ whole genome shotgun (WGS) entry which is preliminary data.</text>
</comment>
<sequence>MASQTPKSTQNDPSNGKNTEGYSTDHSQTQQHRSSIRALSLVIAPNMVAPSSDSWVRLTQPAPHKHPAEAERSSNSELAKKIPISQLSYRKQIKQKPQTGISKDPSLLLVLGRVDEELDLITQEIDRTMGWASSMYSHLSENIMYIRARAVKIGDGVELAEDHIDNMEFSNFDRLPKLKIINKELQVRLFDLGVMLQEWTEPISWLCARCRPELLRSSYRKWINLLGVIANDHNSHNQGSKGKEPEVVIDNVEEDAILWVHVDDGEEVQVKEDKQAAGNAANSWEDVEDAQN</sequence>
<keyword evidence="3" id="KW-1185">Reference proteome</keyword>
<protein>
    <submittedName>
        <fullName evidence="2">Uncharacterized protein</fullName>
    </submittedName>
</protein>
<gene>
    <name evidence="2" type="ORF">PGT21_010725</name>
</gene>
<accession>A0A5B0P412</accession>
<reference evidence="2 3" key="1">
    <citation type="submission" date="2019-05" db="EMBL/GenBank/DDBJ databases">
        <title>Emergence of the Ug99 lineage of the wheat stem rust pathogen through somatic hybridization.</title>
        <authorList>
            <person name="Li F."/>
            <person name="Upadhyaya N.M."/>
            <person name="Sperschneider J."/>
            <person name="Matny O."/>
            <person name="Nguyen-Phuc H."/>
            <person name="Mago R."/>
            <person name="Raley C."/>
            <person name="Miller M.E."/>
            <person name="Silverstein K.A.T."/>
            <person name="Henningsen E."/>
            <person name="Hirsch C.D."/>
            <person name="Visser B."/>
            <person name="Pretorius Z.A."/>
            <person name="Steffenson B.J."/>
            <person name="Schwessinger B."/>
            <person name="Dodds P.N."/>
            <person name="Figueroa M."/>
        </authorList>
    </citation>
    <scope>NUCLEOTIDE SEQUENCE [LARGE SCALE GENOMIC DNA]</scope>
    <source>
        <strain evidence="2">21-0</strain>
    </source>
</reference>
<feature type="region of interest" description="Disordered" evidence="1">
    <location>
        <begin position="1"/>
        <end position="38"/>
    </location>
</feature>
<dbReference type="EMBL" id="VSWC01000067">
    <property type="protein sequence ID" value="KAA1096265.1"/>
    <property type="molecule type" value="Genomic_DNA"/>
</dbReference>
<evidence type="ECO:0000313" key="2">
    <source>
        <dbReference type="EMBL" id="KAA1096265.1"/>
    </source>
</evidence>
<dbReference type="PANTHER" id="PTHR33096:SF1">
    <property type="entry name" value="CXC1-LIKE CYSTEINE CLUSTER ASSOCIATED WITH KDZ TRANSPOSASES DOMAIN-CONTAINING PROTEIN"/>
    <property type="match status" value="1"/>
</dbReference>